<evidence type="ECO:0000313" key="5">
    <source>
        <dbReference type="WBParaSite" id="HNAJ_0000105401-mRNA-1"/>
    </source>
</evidence>
<organism evidence="5">
    <name type="scientific">Rodentolepis nana</name>
    <name type="common">Dwarf tapeworm</name>
    <name type="synonym">Hymenolepis nana</name>
    <dbReference type="NCBI Taxonomy" id="102285"/>
    <lineage>
        <taxon>Eukaryota</taxon>
        <taxon>Metazoa</taxon>
        <taxon>Spiralia</taxon>
        <taxon>Lophotrochozoa</taxon>
        <taxon>Platyhelminthes</taxon>
        <taxon>Cestoda</taxon>
        <taxon>Eucestoda</taxon>
        <taxon>Cyclophyllidea</taxon>
        <taxon>Hymenolepididae</taxon>
        <taxon>Rodentolepis</taxon>
    </lineage>
</organism>
<dbReference type="InterPro" id="IPR001806">
    <property type="entry name" value="Small_GTPase"/>
</dbReference>
<dbReference type="PROSITE" id="PS51419">
    <property type="entry name" value="RAB"/>
    <property type="match status" value="1"/>
</dbReference>
<dbReference type="SMART" id="SM00173">
    <property type="entry name" value="RAS"/>
    <property type="match status" value="1"/>
</dbReference>
<evidence type="ECO:0000256" key="2">
    <source>
        <dbReference type="ARBA" id="ARBA00023134"/>
    </source>
</evidence>
<keyword evidence="2" id="KW-0342">GTP-binding</keyword>
<protein>
    <submittedName>
        <fullName evidence="5">Small monomeric GTPase</fullName>
    </submittedName>
</protein>
<dbReference type="WBParaSite" id="HNAJ_0000105401-mRNA-1">
    <property type="protein sequence ID" value="HNAJ_0000105401-mRNA-1"/>
    <property type="gene ID" value="HNAJ_0000105401"/>
</dbReference>
<dbReference type="GO" id="GO:0003924">
    <property type="term" value="F:GTPase activity"/>
    <property type="evidence" value="ECO:0007669"/>
    <property type="project" value="InterPro"/>
</dbReference>
<dbReference type="PRINTS" id="PR00449">
    <property type="entry name" value="RASTRNSFRMNG"/>
</dbReference>
<dbReference type="SMART" id="SM00175">
    <property type="entry name" value="RAB"/>
    <property type="match status" value="1"/>
</dbReference>
<dbReference type="PANTHER" id="PTHR24072">
    <property type="entry name" value="RHO FAMILY GTPASE"/>
    <property type="match status" value="1"/>
</dbReference>
<dbReference type="GO" id="GO:0007264">
    <property type="term" value="P:small GTPase-mediated signal transduction"/>
    <property type="evidence" value="ECO:0007669"/>
    <property type="project" value="InterPro"/>
</dbReference>
<reference evidence="3 4" key="2">
    <citation type="submission" date="2018-11" db="EMBL/GenBank/DDBJ databases">
        <authorList>
            <consortium name="Pathogen Informatics"/>
        </authorList>
    </citation>
    <scope>NUCLEOTIDE SEQUENCE [LARGE SCALE GENOMIC DNA]</scope>
</reference>
<sequence length="170" mass="18795">MASTKKCVFLGDGTVGKTCILMLRSEGKFPQIYDNYVADTTISGEKVTFSFIDTAGQEGFDNILYRSIDAADVLIICFAIDNVTSFENVELRWVKLLRDRHKSAPIILVGCKSDARYTGRDTITYKQGRKLAAKIKAENYLECSALQNSGVKQQFENVFTIGAGPDGESK</sequence>
<dbReference type="InterPro" id="IPR005225">
    <property type="entry name" value="Small_GTP-bd"/>
</dbReference>
<dbReference type="Pfam" id="PF00071">
    <property type="entry name" value="Ras"/>
    <property type="match status" value="1"/>
</dbReference>
<dbReference type="AlphaFoldDB" id="A0A0R3T2A4"/>
<dbReference type="PROSITE" id="PS51421">
    <property type="entry name" value="RAS"/>
    <property type="match status" value="1"/>
</dbReference>
<keyword evidence="4" id="KW-1185">Reference proteome</keyword>
<dbReference type="InterPro" id="IPR027417">
    <property type="entry name" value="P-loop_NTPase"/>
</dbReference>
<evidence type="ECO:0000313" key="3">
    <source>
        <dbReference type="EMBL" id="VDN96913.1"/>
    </source>
</evidence>
<dbReference type="GO" id="GO:0005525">
    <property type="term" value="F:GTP binding"/>
    <property type="evidence" value="ECO:0007669"/>
    <property type="project" value="UniProtKB-KW"/>
</dbReference>
<gene>
    <name evidence="3" type="ORF">HNAJ_LOCUS1054</name>
</gene>
<dbReference type="EMBL" id="UZAE01000370">
    <property type="protein sequence ID" value="VDN96913.1"/>
    <property type="molecule type" value="Genomic_DNA"/>
</dbReference>
<dbReference type="STRING" id="102285.A0A0R3T2A4"/>
<dbReference type="SMART" id="SM00174">
    <property type="entry name" value="RHO"/>
    <property type="match status" value="1"/>
</dbReference>
<dbReference type="Gene3D" id="3.40.50.300">
    <property type="entry name" value="P-loop containing nucleotide triphosphate hydrolases"/>
    <property type="match status" value="1"/>
</dbReference>
<dbReference type="SUPFAM" id="SSF52540">
    <property type="entry name" value="P-loop containing nucleoside triphosphate hydrolases"/>
    <property type="match status" value="1"/>
</dbReference>
<proteinExistence type="predicted"/>
<dbReference type="CDD" id="cd00157">
    <property type="entry name" value="Rho"/>
    <property type="match status" value="1"/>
</dbReference>
<dbReference type="InterPro" id="IPR003578">
    <property type="entry name" value="Small_GTPase_Rho"/>
</dbReference>
<dbReference type="Proteomes" id="UP000278807">
    <property type="component" value="Unassembled WGS sequence"/>
</dbReference>
<evidence type="ECO:0000256" key="1">
    <source>
        <dbReference type="ARBA" id="ARBA00022741"/>
    </source>
</evidence>
<dbReference type="NCBIfam" id="TIGR00231">
    <property type="entry name" value="small_GTP"/>
    <property type="match status" value="1"/>
</dbReference>
<dbReference type="OrthoDB" id="25896at2759"/>
<evidence type="ECO:0000313" key="4">
    <source>
        <dbReference type="Proteomes" id="UP000278807"/>
    </source>
</evidence>
<name>A0A0R3T2A4_RODNA</name>
<keyword evidence="1" id="KW-0547">Nucleotide-binding</keyword>
<dbReference type="PROSITE" id="PS51420">
    <property type="entry name" value="RHO"/>
    <property type="match status" value="1"/>
</dbReference>
<accession>A0A0R3T2A4</accession>
<reference evidence="5" key="1">
    <citation type="submission" date="2017-02" db="UniProtKB">
        <authorList>
            <consortium name="WormBaseParasite"/>
        </authorList>
    </citation>
    <scope>IDENTIFICATION</scope>
</reference>